<gene>
    <name evidence="2" type="ORF">BpHYR1_049494</name>
</gene>
<accession>A0A3M7S8N7</accession>
<reference evidence="2 3" key="1">
    <citation type="journal article" date="2018" name="Sci. Rep.">
        <title>Genomic signatures of local adaptation to the degree of environmental predictability in rotifers.</title>
        <authorList>
            <person name="Franch-Gras L."/>
            <person name="Hahn C."/>
            <person name="Garcia-Roger E.M."/>
            <person name="Carmona M.J."/>
            <person name="Serra M."/>
            <person name="Gomez A."/>
        </authorList>
    </citation>
    <scope>NUCLEOTIDE SEQUENCE [LARGE SCALE GENOMIC DNA]</scope>
    <source>
        <strain evidence="2">HYR1</strain>
    </source>
</reference>
<keyword evidence="1" id="KW-1133">Transmembrane helix</keyword>
<dbReference type="AlphaFoldDB" id="A0A3M7S8N7"/>
<evidence type="ECO:0000313" key="2">
    <source>
        <dbReference type="EMBL" id="RNA32025.1"/>
    </source>
</evidence>
<name>A0A3M7S8N7_BRAPC</name>
<sequence length="70" mass="8217">MSHIAIGHFHQSSFREVIKPINNSSICVNLKKYLSIKKNYISVFAFNFSMLLVYNVTKSYCLGFFWKFSK</sequence>
<keyword evidence="1" id="KW-0472">Membrane</keyword>
<dbReference type="EMBL" id="REGN01001864">
    <property type="protein sequence ID" value="RNA32025.1"/>
    <property type="molecule type" value="Genomic_DNA"/>
</dbReference>
<feature type="transmembrane region" description="Helical" evidence="1">
    <location>
        <begin position="40"/>
        <end position="66"/>
    </location>
</feature>
<comment type="caution">
    <text evidence="2">The sequence shown here is derived from an EMBL/GenBank/DDBJ whole genome shotgun (WGS) entry which is preliminary data.</text>
</comment>
<protein>
    <submittedName>
        <fullName evidence="2">Uncharacterized protein</fullName>
    </submittedName>
</protein>
<keyword evidence="1" id="KW-0812">Transmembrane</keyword>
<evidence type="ECO:0000313" key="3">
    <source>
        <dbReference type="Proteomes" id="UP000276133"/>
    </source>
</evidence>
<keyword evidence="3" id="KW-1185">Reference proteome</keyword>
<evidence type="ECO:0000256" key="1">
    <source>
        <dbReference type="SAM" id="Phobius"/>
    </source>
</evidence>
<proteinExistence type="predicted"/>
<organism evidence="2 3">
    <name type="scientific">Brachionus plicatilis</name>
    <name type="common">Marine rotifer</name>
    <name type="synonym">Brachionus muelleri</name>
    <dbReference type="NCBI Taxonomy" id="10195"/>
    <lineage>
        <taxon>Eukaryota</taxon>
        <taxon>Metazoa</taxon>
        <taxon>Spiralia</taxon>
        <taxon>Gnathifera</taxon>
        <taxon>Rotifera</taxon>
        <taxon>Eurotatoria</taxon>
        <taxon>Monogononta</taxon>
        <taxon>Pseudotrocha</taxon>
        <taxon>Ploima</taxon>
        <taxon>Brachionidae</taxon>
        <taxon>Brachionus</taxon>
    </lineage>
</organism>
<dbReference type="Proteomes" id="UP000276133">
    <property type="component" value="Unassembled WGS sequence"/>
</dbReference>